<evidence type="ECO:0000313" key="5">
    <source>
        <dbReference type="Proteomes" id="UP000316621"/>
    </source>
</evidence>
<dbReference type="OMA" id="TWIETYR"/>
<evidence type="ECO:0000313" key="4">
    <source>
        <dbReference type="EMBL" id="RZC45186.1"/>
    </source>
</evidence>
<dbReference type="CDD" id="cd08948">
    <property type="entry name" value="5beta-POR_like_SDR_a"/>
    <property type="match status" value="1"/>
</dbReference>
<dbReference type="GO" id="GO:0016627">
    <property type="term" value="F:oxidoreductase activity, acting on the CH-CH group of donors"/>
    <property type="evidence" value="ECO:0007669"/>
    <property type="project" value="UniProtKB-ARBA"/>
</dbReference>
<keyword evidence="5" id="KW-1185">Reference proteome</keyword>
<dbReference type="GO" id="GO:0006629">
    <property type="term" value="P:lipid metabolic process"/>
    <property type="evidence" value="ECO:0007669"/>
    <property type="project" value="UniProtKB-ARBA"/>
</dbReference>
<protein>
    <recommendedName>
        <fullName evidence="3">PRISE-like Rossmann-fold domain-containing protein</fullName>
    </recommendedName>
</protein>
<sequence>MSWWWAGAIGAAKKKLEEDEPPTKYASVGLIIGVTGIVGNSLAEILPLSDTPGGPWKVYGVARRPRPSWNSDHPIEYIQCDVSNPEETLDKFSSLTDVTHVFYVTWASKKTEAENIVANSAMFRNVLRAVIPNCPNLQHICLQTGRKHYLGSFESFGKEEIHRHEPPFHEDLPRLKSPNFYYDLEDILFEEVEKKEGLTWSIHRPATIFGFSPYSLMNLIGSLCVYATICKHEGKPLRFPGSKAVWEGYSDASDADLIAEHQIWASVDQYAKNDAFNCVNGDVFKWKHMWKALGEQFEVECAEFEEGLKLEELMKDKGAVWDEIVKKHDLSPTKLEEVASFWFVDAIFVAEETALDSMNKSKEHGFFGFRNSNYAFVSWIDKMKAAKIKKLEEDEPPTKYASVGLIIGVTGIVGNSLAEILPLSDTPGGPWKVYGVARRPRPSWNSDHPIEYIQCDVSNPEETLDKFSSLTDVTHVFYVTWASKKTEAENIVANSAMFRNVLRAVIPNCPNLQHICLQTGRKHYLGSFESFGKEEIQRHDPPFHEDLPRLKSPNFYYDLEDILFEEVEKKGRIDLVDSSSWGNFWIFSL</sequence>
<dbReference type="InterPro" id="IPR055222">
    <property type="entry name" value="PRISE-like_Rossmann-fold"/>
</dbReference>
<organism evidence="4 5">
    <name type="scientific">Papaver somniferum</name>
    <name type="common">Opium poppy</name>
    <dbReference type="NCBI Taxonomy" id="3469"/>
    <lineage>
        <taxon>Eukaryota</taxon>
        <taxon>Viridiplantae</taxon>
        <taxon>Streptophyta</taxon>
        <taxon>Embryophyta</taxon>
        <taxon>Tracheophyta</taxon>
        <taxon>Spermatophyta</taxon>
        <taxon>Magnoliopsida</taxon>
        <taxon>Ranunculales</taxon>
        <taxon>Papaveraceae</taxon>
        <taxon>Papaveroideae</taxon>
        <taxon>Papaver</taxon>
    </lineage>
</organism>
<dbReference type="AlphaFoldDB" id="A0A4Y7IAX0"/>
<dbReference type="Gramene" id="RZC45186">
    <property type="protein sequence ID" value="RZC45186"/>
    <property type="gene ID" value="C5167_038139"/>
</dbReference>
<dbReference type="PANTHER" id="PTHR32487">
    <property type="entry name" value="3-OXO-DELTA(4,5)-STEROID 5-BETA-REDUCTASE"/>
    <property type="match status" value="1"/>
</dbReference>
<dbReference type="InterPro" id="IPR036291">
    <property type="entry name" value="NAD(P)-bd_dom_sf"/>
</dbReference>
<dbReference type="SUPFAM" id="SSF51735">
    <property type="entry name" value="NAD(P)-binding Rossmann-fold domains"/>
    <property type="match status" value="2"/>
</dbReference>
<proteinExistence type="predicted"/>
<feature type="domain" description="PRISE-like Rossmann-fold" evidence="3">
    <location>
        <begin position="90"/>
        <end position="388"/>
    </location>
</feature>
<evidence type="ECO:0000259" key="3">
    <source>
        <dbReference type="Pfam" id="PF22917"/>
    </source>
</evidence>
<feature type="domain" description="PRISE-like Rossmann-fold" evidence="3">
    <location>
        <begin position="465"/>
        <end position="563"/>
    </location>
</feature>
<accession>A0A4Y7IAX0</accession>
<dbReference type="Proteomes" id="UP000316621">
    <property type="component" value="Chromosome 1"/>
</dbReference>
<evidence type="ECO:0000256" key="1">
    <source>
        <dbReference type="ARBA" id="ARBA00022857"/>
    </source>
</evidence>
<gene>
    <name evidence="4" type="ORF">C5167_038139</name>
</gene>
<dbReference type="Pfam" id="PF22917">
    <property type="entry name" value="PRISE"/>
    <property type="match status" value="2"/>
</dbReference>
<evidence type="ECO:0000256" key="2">
    <source>
        <dbReference type="ARBA" id="ARBA00023002"/>
    </source>
</evidence>
<dbReference type="PANTHER" id="PTHR32487:SF0">
    <property type="entry name" value="3-OXO-DELTA(4,5)-STEROID 5-BETA-REDUCTASE"/>
    <property type="match status" value="1"/>
</dbReference>
<keyword evidence="1" id="KW-0521">NADP</keyword>
<name>A0A4Y7IAX0_PAPSO</name>
<dbReference type="EMBL" id="CM010715">
    <property type="protein sequence ID" value="RZC45186.1"/>
    <property type="molecule type" value="Genomic_DNA"/>
</dbReference>
<dbReference type="FunFam" id="3.40.50.720:FF:000808">
    <property type="entry name" value="Iridoid synthase"/>
    <property type="match status" value="1"/>
</dbReference>
<reference evidence="4 5" key="1">
    <citation type="journal article" date="2018" name="Science">
        <title>The opium poppy genome and morphinan production.</title>
        <authorList>
            <person name="Guo L."/>
            <person name="Winzer T."/>
            <person name="Yang X."/>
            <person name="Li Y."/>
            <person name="Ning Z."/>
            <person name="He Z."/>
            <person name="Teodor R."/>
            <person name="Lu Y."/>
            <person name="Bowser T.A."/>
            <person name="Graham I.A."/>
            <person name="Ye K."/>
        </authorList>
    </citation>
    <scope>NUCLEOTIDE SEQUENCE [LARGE SCALE GENOMIC DNA]</scope>
    <source>
        <strain evidence="5">cv. HN1</strain>
        <tissue evidence="4">Leaves</tissue>
    </source>
</reference>
<dbReference type="Gene3D" id="3.40.50.720">
    <property type="entry name" value="NAD(P)-binding Rossmann-like Domain"/>
    <property type="match status" value="2"/>
</dbReference>
<keyword evidence="2" id="KW-0560">Oxidoreductase</keyword>